<feature type="transmembrane region" description="Helical" evidence="1">
    <location>
        <begin position="71"/>
        <end position="93"/>
    </location>
</feature>
<dbReference type="RefSeq" id="WP_057505664.1">
    <property type="nucleotide sequence ID" value="NZ_LLXS01000007.1"/>
</dbReference>
<dbReference type="Proteomes" id="UP000050836">
    <property type="component" value="Unassembled WGS sequence"/>
</dbReference>
<protein>
    <submittedName>
        <fullName evidence="2">Uncharacterized protein</fullName>
    </submittedName>
</protein>
<gene>
    <name evidence="2" type="ORF">ARC78_04675</name>
</gene>
<feature type="transmembrane region" description="Helical" evidence="1">
    <location>
        <begin position="28"/>
        <end position="51"/>
    </location>
</feature>
<proteinExistence type="predicted"/>
<sequence length="192" mass="21148">MNPHDLPPARPPRDAATGFIDVTAKLSLLMAALSIVWSLLQLLAVGLLQHLDVAGWLQQQALPIPAAVQWAAQHLLGLSLLLLLASLAFLGVSWGLLKRREWGRIGFIVFALLVAVANFAFLPLVQDMFNSMYLIMPAELLDSPQGQELRAQLRLSQWTTLLTAAVTAVAIAVLHGWLVIKLQRGDVRRQFH</sequence>
<organism evidence="2 3">
    <name type="scientific">Stenotrophomonas pictorum JCM 9942</name>
    <dbReference type="NCBI Taxonomy" id="1236960"/>
    <lineage>
        <taxon>Bacteria</taxon>
        <taxon>Pseudomonadati</taxon>
        <taxon>Pseudomonadota</taxon>
        <taxon>Gammaproteobacteria</taxon>
        <taxon>Lysobacterales</taxon>
        <taxon>Lysobacteraceae</taxon>
        <taxon>Stenotrophomonas</taxon>
    </lineage>
</organism>
<comment type="caution">
    <text evidence="2">The sequence shown here is derived from an EMBL/GenBank/DDBJ whole genome shotgun (WGS) entry which is preliminary data.</text>
</comment>
<feature type="transmembrane region" description="Helical" evidence="1">
    <location>
        <begin position="105"/>
        <end position="125"/>
    </location>
</feature>
<dbReference type="AlphaFoldDB" id="A0A0R0AVN4"/>
<evidence type="ECO:0000313" key="3">
    <source>
        <dbReference type="Proteomes" id="UP000050836"/>
    </source>
</evidence>
<feature type="transmembrane region" description="Helical" evidence="1">
    <location>
        <begin position="158"/>
        <end position="180"/>
    </location>
</feature>
<keyword evidence="3" id="KW-1185">Reference proteome</keyword>
<name>A0A0R0AVN4_9GAMM</name>
<keyword evidence="1" id="KW-1133">Transmembrane helix</keyword>
<evidence type="ECO:0000256" key="1">
    <source>
        <dbReference type="SAM" id="Phobius"/>
    </source>
</evidence>
<evidence type="ECO:0000313" key="2">
    <source>
        <dbReference type="EMBL" id="KRG44451.1"/>
    </source>
</evidence>
<keyword evidence="1" id="KW-0812">Transmembrane</keyword>
<dbReference type="EMBL" id="LLXS01000007">
    <property type="protein sequence ID" value="KRG44451.1"/>
    <property type="molecule type" value="Genomic_DNA"/>
</dbReference>
<reference evidence="2 3" key="1">
    <citation type="submission" date="2015-10" db="EMBL/GenBank/DDBJ databases">
        <title>Genome sequencing and analysis of members of genus Stenotrophomonas.</title>
        <authorList>
            <person name="Patil P.P."/>
            <person name="Midha S."/>
            <person name="Patil P.B."/>
        </authorList>
    </citation>
    <scope>NUCLEOTIDE SEQUENCE [LARGE SCALE GENOMIC DNA]</scope>
    <source>
        <strain evidence="2 3">JCM 9942</strain>
    </source>
</reference>
<accession>A0A0R0AVN4</accession>
<keyword evidence="1" id="KW-0472">Membrane</keyword>